<evidence type="ECO:0000313" key="1">
    <source>
        <dbReference type="EMBL" id="PWJ84873.1"/>
    </source>
</evidence>
<evidence type="ECO:0000313" key="2">
    <source>
        <dbReference type="Proteomes" id="UP000245396"/>
    </source>
</evidence>
<proteinExistence type="predicted"/>
<gene>
    <name evidence="1" type="ORF">C7441_104141</name>
</gene>
<accession>A0A316C6C8</accession>
<comment type="caution">
    <text evidence="1">The sequence shown here is derived from an EMBL/GenBank/DDBJ whole genome shotgun (WGS) entry which is preliminary data.</text>
</comment>
<dbReference type="Proteomes" id="UP000245396">
    <property type="component" value="Unassembled WGS sequence"/>
</dbReference>
<dbReference type="OrthoDB" id="9992931at2"/>
<dbReference type="RefSeq" id="WP_109612294.1">
    <property type="nucleotide sequence ID" value="NZ_QGGG01000004.1"/>
</dbReference>
<dbReference type="AlphaFoldDB" id="A0A316C6C8"/>
<name>A0A316C6C8_PSESE</name>
<reference evidence="1 2" key="1">
    <citation type="submission" date="2018-05" db="EMBL/GenBank/DDBJ databases">
        <title>Genomic Encyclopedia of Type Strains, Phase IV (KMG-IV): sequencing the most valuable type-strain genomes for metagenomic binning, comparative biology and taxonomic classification.</title>
        <authorList>
            <person name="Goeker M."/>
        </authorList>
    </citation>
    <scope>NUCLEOTIDE SEQUENCE [LARGE SCALE GENOMIC DNA]</scope>
    <source>
        <strain evidence="1 2">DSM 6986</strain>
    </source>
</reference>
<keyword evidence="2" id="KW-1185">Reference proteome</keyword>
<organism evidence="1 2">
    <name type="scientific">Pseudaminobacter salicylatoxidans</name>
    <dbReference type="NCBI Taxonomy" id="93369"/>
    <lineage>
        <taxon>Bacteria</taxon>
        <taxon>Pseudomonadati</taxon>
        <taxon>Pseudomonadota</taxon>
        <taxon>Alphaproteobacteria</taxon>
        <taxon>Hyphomicrobiales</taxon>
        <taxon>Phyllobacteriaceae</taxon>
        <taxon>Pseudaminobacter</taxon>
    </lineage>
</organism>
<dbReference type="EMBL" id="QGGG01000004">
    <property type="protein sequence ID" value="PWJ84873.1"/>
    <property type="molecule type" value="Genomic_DNA"/>
</dbReference>
<sequence length="102" mass="11322">MNDISELIDAAARAAVEHNGTIADGELAAVLQHGSDARLHVWDRHYANADERRRLDQKLATSSPEFQSAVAAVERVLAEELADDNVRRARVRAENPGLFKEY</sequence>
<protein>
    <submittedName>
        <fullName evidence="1">Uncharacterized protein</fullName>
    </submittedName>
</protein>